<dbReference type="PANTHER" id="PTHR31286:SF104">
    <property type="entry name" value="PEROXIDASE"/>
    <property type="match status" value="1"/>
</dbReference>
<protein>
    <recommendedName>
        <fullName evidence="3">DUF4283 domain-containing protein</fullName>
    </recommendedName>
</protein>
<keyword evidence="2" id="KW-1185">Reference proteome</keyword>
<evidence type="ECO:0000313" key="2">
    <source>
        <dbReference type="Proteomes" id="UP000826656"/>
    </source>
</evidence>
<gene>
    <name evidence="1" type="ORF">KY290_005435</name>
</gene>
<reference evidence="1 2" key="1">
    <citation type="journal article" date="2021" name="bioRxiv">
        <title>Chromosome-scale and haplotype-resolved genome assembly of a tetraploid potato cultivar.</title>
        <authorList>
            <person name="Sun H."/>
            <person name="Jiao W.-B."/>
            <person name="Krause K."/>
            <person name="Campoy J.A."/>
            <person name="Goel M."/>
            <person name="Folz-Donahue K."/>
            <person name="Kukat C."/>
            <person name="Huettel B."/>
            <person name="Schneeberger K."/>
        </authorList>
    </citation>
    <scope>NUCLEOTIDE SEQUENCE [LARGE SCALE GENOMIC DNA]</scope>
    <source>
        <strain evidence="1">SolTubOtavaFocal</strain>
        <tissue evidence="1">Leaves</tissue>
    </source>
</reference>
<sequence>MIVASSPQHMVVGDPNTSSNPEATYAAHLNSVQTGQNLKTTKLKSIDIIHGEPTITFTVEEINQYTMEEGLHQALVFKFSQDPINMQEVRKLLPIQLGTQGRCLVRWLARRHILVRFDRYDDYVLVAAKTVQYLLYNGLQKQFRVFPWTIGFNSKEETSRAFVWISFPNLPPELFAKQSLLSIASAAGKPIAIDKATQDKSRPSTARVKVELDLLANLPHRMRIQYVDQKTGKSVEQFQKFVYDNLPFYCNFCKHQGHNESECRLLLGNNAARNQEEASQVGSEIEKYQGDAREILDEKTAENKSLVVDKSGVHDQVVVARDLECQNKENFGQLLGKAVAHESASGDQSLTTRNSLVLESQVDFGQQSNSNTVENKSVTGARLGVKNAREISINNEGGKTGTKQSATIVASTIDDGHQLNGTRGDVVLIGKSGHPLVTNTTVDLALDPVNAKVVVDGAQHDARGVETIECLVDNMMQQVDNANKKFESDVETNSIALMNAKSTGGGVELVHESNWVVVTKKKSPSIGIGLPISNTVQQVVDSQTTNSGAREIVPQEVMCFNTFDALTNNFVHEINSSQVNSTNELVISKEKQGATSTMRWIDIADEEEEQATSPPMQKKLSPTAPAFVPSSAKLVTPPQGLSPSTNVAAILSDRLVSSNIEKLASLSPININKQLQVGGSSTLSPNKFANLDDEDISEEGEEGEEEEMLDYCFAIAARNADISPR</sequence>
<dbReference type="PANTHER" id="PTHR31286">
    <property type="entry name" value="GLYCINE-RICH CELL WALL STRUCTURAL PROTEIN 1.8-LIKE"/>
    <property type="match status" value="1"/>
</dbReference>
<dbReference type="InterPro" id="IPR040256">
    <property type="entry name" value="At4g02000-like"/>
</dbReference>
<proteinExistence type="predicted"/>
<accession>A0ABQ7WG00</accession>
<dbReference type="EMBL" id="JAIVGD010000002">
    <property type="protein sequence ID" value="KAH0779008.1"/>
    <property type="molecule type" value="Genomic_DNA"/>
</dbReference>
<organism evidence="1 2">
    <name type="scientific">Solanum tuberosum</name>
    <name type="common">Potato</name>
    <dbReference type="NCBI Taxonomy" id="4113"/>
    <lineage>
        <taxon>Eukaryota</taxon>
        <taxon>Viridiplantae</taxon>
        <taxon>Streptophyta</taxon>
        <taxon>Embryophyta</taxon>
        <taxon>Tracheophyta</taxon>
        <taxon>Spermatophyta</taxon>
        <taxon>Magnoliopsida</taxon>
        <taxon>eudicotyledons</taxon>
        <taxon>Gunneridae</taxon>
        <taxon>Pentapetalae</taxon>
        <taxon>asterids</taxon>
        <taxon>lamiids</taxon>
        <taxon>Solanales</taxon>
        <taxon>Solanaceae</taxon>
        <taxon>Solanoideae</taxon>
        <taxon>Solaneae</taxon>
        <taxon>Solanum</taxon>
    </lineage>
</organism>
<name>A0ABQ7WG00_SOLTU</name>
<comment type="caution">
    <text evidence="1">The sequence shown here is derived from an EMBL/GenBank/DDBJ whole genome shotgun (WGS) entry which is preliminary data.</text>
</comment>
<evidence type="ECO:0000313" key="1">
    <source>
        <dbReference type="EMBL" id="KAH0779008.1"/>
    </source>
</evidence>
<evidence type="ECO:0008006" key="3">
    <source>
        <dbReference type="Google" id="ProtNLM"/>
    </source>
</evidence>
<dbReference type="Proteomes" id="UP000826656">
    <property type="component" value="Unassembled WGS sequence"/>
</dbReference>